<feature type="transmembrane region" description="Helical" evidence="2">
    <location>
        <begin position="7"/>
        <end position="30"/>
    </location>
</feature>
<evidence type="ECO:0000313" key="4">
    <source>
        <dbReference type="Proteomes" id="UP000253318"/>
    </source>
</evidence>
<name>A0A368T3T9_9ACTN</name>
<keyword evidence="2" id="KW-0472">Membrane</keyword>
<dbReference type="AlphaFoldDB" id="A0A368T3T9"/>
<reference evidence="3 4" key="1">
    <citation type="submission" date="2018-04" db="EMBL/GenBank/DDBJ databases">
        <title>Novel actinobacteria from marine sediment.</title>
        <authorList>
            <person name="Ng Z.Y."/>
            <person name="Tan G.Y.A."/>
        </authorList>
    </citation>
    <scope>NUCLEOTIDE SEQUENCE [LARGE SCALE GENOMIC DNA]</scope>
    <source>
        <strain evidence="3 4">TPS81</strain>
    </source>
</reference>
<evidence type="ECO:0008006" key="5">
    <source>
        <dbReference type="Google" id="ProtNLM"/>
    </source>
</evidence>
<keyword evidence="2" id="KW-1133">Transmembrane helix</keyword>
<accession>A0A368T3T9</accession>
<feature type="compositionally biased region" description="Acidic residues" evidence="1">
    <location>
        <begin position="174"/>
        <end position="184"/>
    </location>
</feature>
<feature type="transmembrane region" description="Helical" evidence="2">
    <location>
        <begin position="58"/>
        <end position="78"/>
    </location>
</feature>
<comment type="caution">
    <text evidence="3">The sequence shown here is derived from an EMBL/GenBank/DDBJ whole genome shotgun (WGS) entry which is preliminary data.</text>
</comment>
<sequence length="211" mass="21965">MMRRQIVVGGATMGIVTALGIPIGLLWWAIAPRAEVTVGQEGRTLPYPLSEALFAGEGYFALMVAATGLACGYAGYLAQYRIAVRHRVDLRLSTLLGVTAGTALAGILAWRVGVLLDAPAARAALADAAPGDLVRAALDLRSTSALLLGPFVAVLQYGLFDAISVWRGDLPFLPDEEPAEPEAGEETRAATADSADPPPPLTVRAEDSATG</sequence>
<organism evidence="3 4">
    <name type="scientific">Marinitenerispora sediminis</name>
    <dbReference type="NCBI Taxonomy" id="1931232"/>
    <lineage>
        <taxon>Bacteria</taxon>
        <taxon>Bacillati</taxon>
        <taxon>Actinomycetota</taxon>
        <taxon>Actinomycetes</taxon>
        <taxon>Streptosporangiales</taxon>
        <taxon>Nocardiopsidaceae</taxon>
        <taxon>Marinitenerispora</taxon>
    </lineage>
</organism>
<keyword evidence="4" id="KW-1185">Reference proteome</keyword>
<gene>
    <name evidence="3" type="ORF">DEF24_15945</name>
</gene>
<evidence type="ECO:0000256" key="1">
    <source>
        <dbReference type="SAM" id="MobiDB-lite"/>
    </source>
</evidence>
<protein>
    <recommendedName>
        <fullName evidence="5">DUF2567 domain-containing protein</fullName>
    </recommendedName>
</protein>
<evidence type="ECO:0000313" key="3">
    <source>
        <dbReference type="EMBL" id="RCV56904.1"/>
    </source>
</evidence>
<proteinExistence type="predicted"/>
<dbReference type="Proteomes" id="UP000253318">
    <property type="component" value="Unassembled WGS sequence"/>
</dbReference>
<dbReference type="EMBL" id="QEIN01000121">
    <property type="protein sequence ID" value="RCV56904.1"/>
    <property type="molecule type" value="Genomic_DNA"/>
</dbReference>
<feature type="region of interest" description="Disordered" evidence="1">
    <location>
        <begin position="174"/>
        <end position="211"/>
    </location>
</feature>
<evidence type="ECO:0000256" key="2">
    <source>
        <dbReference type="SAM" id="Phobius"/>
    </source>
</evidence>
<feature type="transmembrane region" description="Helical" evidence="2">
    <location>
        <begin position="90"/>
        <end position="110"/>
    </location>
</feature>
<keyword evidence="2" id="KW-0812">Transmembrane</keyword>